<proteinExistence type="predicted"/>
<dbReference type="PaxDb" id="3708-A0A078I3A5"/>
<reference evidence="1" key="3">
    <citation type="submission" date="2021-01" db="EMBL/GenBank/DDBJ databases">
        <authorList>
            <consortium name="Genoscope - CEA"/>
            <person name="William W."/>
        </authorList>
    </citation>
    <scope>NUCLEOTIDE SEQUENCE</scope>
</reference>
<reference evidence="2 3" key="1">
    <citation type="journal article" date="2014" name="Science">
        <title>Plant genetics. Early allopolyploid evolution in the post-Neolithic Brassica napus oilseed genome.</title>
        <authorList>
            <person name="Chalhoub B."/>
            <person name="Denoeud F."/>
            <person name="Liu S."/>
            <person name="Parkin I.A."/>
            <person name="Tang H."/>
            <person name="Wang X."/>
            <person name="Chiquet J."/>
            <person name="Belcram H."/>
            <person name="Tong C."/>
            <person name="Samans B."/>
            <person name="Correa M."/>
            <person name="Da Silva C."/>
            <person name="Just J."/>
            <person name="Falentin C."/>
            <person name="Koh C.S."/>
            <person name="Le Clainche I."/>
            <person name="Bernard M."/>
            <person name="Bento P."/>
            <person name="Noel B."/>
            <person name="Labadie K."/>
            <person name="Alberti A."/>
            <person name="Charles M."/>
            <person name="Arnaud D."/>
            <person name="Guo H."/>
            <person name="Daviaud C."/>
            <person name="Alamery S."/>
            <person name="Jabbari K."/>
            <person name="Zhao M."/>
            <person name="Edger P.P."/>
            <person name="Chelaifa H."/>
            <person name="Tack D."/>
            <person name="Lassalle G."/>
            <person name="Mestiri I."/>
            <person name="Schnel N."/>
            <person name="Le Paslier M.C."/>
            <person name="Fan G."/>
            <person name="Renault V."/>
            <person name="Bayer P.E."/>
            <person name="Golicz A.A."/>
            <person name="Manoli S."/>
            <person name="Lee T.H."/>
            <person name="Thi V.H."/>
            <person name="Chalabi S."/>
            <person name="Hu Q."/>
            <person name="Fan C."/>
            <person name="Tollenaere R."/>
            <person name="Lu Y."/>
            <person name="Battail C."/>
            <person name="Shen J."/>
            <person name="Sidebottom C.H."/>
            <person name="Wang X."/>
            <person name="Canaguier A."/>
            <person name="Chauveau A."/>
            <person name="Berard A."/>
            <person name="Deniot G."/>
            <person name="Guan M."/>
            <person name="Liu Z."/>
            <person name="Sun F."/>
            <person name="Lim Y.P."/>
            <person name="Lyons E."/>
            <person name="Town C.D."/>
            <person name="Bancroft I."/>
            <person name="Wang X."/>
            <person name="Meng J."/>
            <person name="Ma J."/>
            <person name="Pires J.C."/>
            <person name="King G.J."/>
            <person name="Brunel D."/>
            <person name="Delourme R."/>
            <person name="Renard M."/>
            <person name="Aury J.M."/>
            <person name="Adams K.L."/>
            <person name="Batley J."/>
            <person name="Snowdon R.J."/>
            <person name="Tost J."/>
            <person name="Edwards D."/>
            <person name="Zhou Y."/>
            <person name="Hua W."/>
            <person name="Sharpe A.G."/>
            <person name="Paterson A.H."/>
            <person name="Guan C."/>
            <person name="Wincker P."/>
        </authorList>
    </citation>
    <scope>NUCLEOTIDE SEQUENCE [LARGE SCALE GENOMIC DNA]</scope>
    <source>
        <strain evidence="3">cv. Darmor-bzh</strain>
    </source>
</reference>
<dbReference type="Gramene" id="CDY45360">
    <property type="protein sequence ID" value="CDY45360"/>
    <property type="gene ID" value="GSBRNA2T00081847001"/>
</dbReference>
<reference evidence="2" key="2">
    <citation type="submission" date="2014-06" db="EMBL/GenBank/DDBJ databases">
        <authorList>
            <person name="Genoscope - CEA"/>
        </authorList>
    </citation>
    <scope>NUCLEOTIDE SEQUENCE</scope>
</reference>
<evidence type="ECO:0000313" key="2">
    <source>
        <dbReference type="EMBL" id="CDY45360.1"/>
    </source>
</evidence>
<dbReference type="Proteomes" id="UP001295469">
    <property type="component" value="Chromosome A09"/>
</dbReference>
<dbReference type="EMBL" id="LK032622">
    <property type="protein sequence ID" value="CDY45360.1"/>
    <property type="molecule type" value="Genomic_DNA"/>
</dbReference>
<dbReference type="AlphaFoldDB" id="A0A078I3A5"/>
<organism evidence="2 3">
    <name type="scientific">Brassica napus</name>
    <name type="common">Rape</name>
    <dbReference type="NCBI Taxonomy" id="3708"/>
    <lineage>
        <taxon>Eukaryota</taxon>
        <taxon>Viridiplantae</taxon>
        <taxon>Streptophyta</taxon>
        <taxon>Embryophyta</taxon>
        <taxon>Tracheophyta</taxon>
        <taxon>Spermatophyta</taxon>
        <taxon>Magnoliopsida</taxon>
        <taxon>eudicotyledons</taxon>
        <taxon>Gunneridae</taxon>
        <taxon>Pentapetalae</taxon>
        <taxon>rosids</taxon>
        <taxon>malvids</taxon>
        <taxon>Brassicales</taxon>
        <taxon>Brassicaceae</taxon>
        <taxon>Brassiceae</taxon>
        <taxon>Brassica</taxon>
    </lineage>
</organism>
<sequence length="55" mass="6745">MMRKLSKSFKEMLLGRVTELCKKLPWRNETMKTVKLTLLLLKHNIDLFWKTQFYN</sequence>
<accession>A0A078I3A5</accession>
<gene>
    <name evidence="2" type="primary">BnaA09g12450D</name>
    <name evidence="1" type="ORF">DARMORV10_A09P15430.1</name>
    <name evidence="2" type="ORF">GSBRNA2T00081847001</name>
</gene>
<evidence type="ECO:0000313" key="3">
    <source>
        <dbReference type="Proteomes" id="UP000028999"/>
    </source>
</evidence>
<protein>
    <submittedName>
        <fullName evidence="1">(rape) hypothetical protein</fullName>
    </submittedName>
    <submittedName>
        <fullName evidence="2">BnaA09g12450D protein</fullName>
    </submittedName>
</protein>
<name>A0A078I3A5_BRANA</name>
<dbReference type="Proteomes" id="UP000028999">
    <property type="component" value="Unassembled WGS sequence"/>
</dbReference>
<dbReference type="EMBL" id="HG994363">
    <property type="protein sequence ID" value="CAF2039714.1"/>
    <property type="molecule type" value="Genomic_DNA"/>
</dbReference>
<evidence type="ECO:0000313" key="1">
    <source>
        <dbReference type="EMBL" id="CAF2039714.1"/>
    </source>
</evidence>
<keyword evidence="3" id="KW-1185">Reference proteome</keyword>